<proteinExistence type="predicted"/>
<reference evidence="1 2" key="1">
    <citation type="submission" date="2020-04" db="EMBL/GenBank/DDBJ databases">
        <title>Plant Genome Project.</title>
        <authorList>
            <person name="Zhang R.-G."/>
        </authorList>
    </citation>
    <scope>NUCLEOTIDE SEQUENCE [LARGE SCALE GENOMIC DNA]</scope>
    <source>
        <strain evidence="1">YNK0</strain>
        <tissue evidence="1">Leaf</tissue>
    </source>
</reference>
<dbReference type="InterPro" id="IPR025322">
    <property type="entry name" value="PADRE_dom"/>
</dbReference>
<gene>
    <name evidence="1" type="ORF">HHK36_008860</name>
</gene>
<protein>
    <submittedName>
        <fullName evidence="1">Uncharacterized protein</fullName>
    </submittedName>
</protein>
<dbReference type="OrthoDB" id="693945at2759"/>
<keyword evidence="2" id="KW-1185">Reference proteome</keyword>
<dbReference type="EMBL" id="JABCRI010000005">
    <property type="protein sequence ID" value="KAF8406768.1"/>
    <property type="molecule type" value="Genomic_DNA"/>
</dbReference>
<dbReference type="Pfam" id="PF14009">
    <property type="entry name" value="PADRE"/>
    <property type="match status" value="1"/>
</dbReference>
<sequence>MGSCFSSDSDYSVTPSTARVISTNGSLCEYPVPVTVSQVLEMESSSCFLCNSDRLYYDDYIPALDSGDQLEVGQIYFLLPKTRLQYRLTASDMAALAVKASTALANISKKGGRRRKKIQISPVMEVNQRVGDGGRLKTFEKPSIGISRSGSVRKLKRNASRRAKMTIRSFRVRLSTIYEGSVAD</sequence>
<comment type="caution">
    <text evidence="1">The sequence shown here is derived from an EMBL/GenBank/DDBJ whole genome shotgun (WGS) entry which is preliminary data.</text>
</comment>
<dbReference type="OMA" id="HPRRNYK"/>
<organism evidence="1 2">
    <name type="scientific">Tetracentron sinense</name>
    <name type="common">Spur-leaf</name>
    <dbReference type="NCBI Taxonomy" id="13715"/>
    <lineage>
        <taxon>Eukaryota</taxon>
        <taxon>Viridiplantae</taxon>
        <taxon>Streptophyta</taxon>
        <taxon>Embryophyta</taxon>
        <taxon>Tracheophyta</taxon>
        <taxon>Spermatophyta</taxon>
        <taxon>Magnoliopsida</taxon>
        <taxon>Trochodendrales</taxon>
        <taxon>Trochodendraceae</taxon>
        <taxon>Tetracentron</taxon>
    </lineage>
</organism>
<accession>A0A835DKC9</accession>
<name>A0A835DKC9_TETSI</name>
<dbReference type="Proteomes" id="UP000655225">
    <property type="component" value="Unassembled WGS sequence"/>
</dbReference>
<dbReference type="AlphaFoldDB" id="A0A835DKC9"/>
<evidence type="ECO:0000313" key="1">
    <source>
        <dbReference type="EMBL" id="KAF8406768.1"/>
    </source>
</evidence>
<evidence type="ECO:0000313" key="2">
    <source>
        <dbReference type="Proteomes" id="UP000655225"/>
    </source>
</evidence>
<dbReference type="PANTHER" id="PTHR33052">
    <property type="entry name" value="DUF4228 DOMAIN PROTEIN-RELATED"/>
    <property type="match status" value="1"/>
</dbReference>